<dbReference type="GO" id="GO:0005507">
    <property type="term" value="F:copper ion binding"/>
    <property type="evidence" value="ECO:0007669"/>
    <property type="project" value="InterPro"/>
</dbReference>
<keyword evidence="9 14" id="KW-1133">Transmembrane helix</keyword>
<dbReference type="GO" id="GO:0046688">
    <property type="term" value="P:response to copper ion"/>
    <property type="evidence" value="ECO:0007669"/>
    <property type="project" value="InterPro"/>
</dbReference>
<dbReference type="Pfam" id="PF04234">
    <property type="entry name" value="CopC"/>
    <property type="match status" value="1"/>
</dbReference>
<evidence type="ECO:0000313" key="21">
    <source>
        <dbReference type="Proteomes" id="UP001282288"/>
    </source>
</evidence>
<dbReference type="AlphaFoldDB" id="A0AAP6BCF5"/>
<dbReference type="Gene3D" id="2.60.40.1220">
    <property type="match status" value="1"/>
</dbReference>
<feature type="transmembrane region" description="Helical" evidence="14">
    <location>
        <begin position="162"/>
        <end position="181"/>
    </location>
</feature>
<comment type="similarity">
    <text evidence="3">Belongs to the CopC family.</text>
</comment>
<evidence type="ECO:0000256" key="4">
    <source>
        <dbReference type="ARBA" id="ARBA00022475"/>
    </source>
</evidence>
<organism evidence="18 21">
    <name type="scientific">Streptomyces acidiscabies</name>
    <dbReference type="NCBI Taxonomy" id="42234"/>
    <lineage>
        <taxon>Bacteria</taxon>
        <taxon>Bacillati</taxon>
        <taxon>Actinomycetota</taxon>
        <taxon>Actinomycetes</taxon>
        <taxon>Kitasatosporales</taxon>
        <taxon>Streptomycetaceae</taxon>
        <taxon>Streptomyces</taxon>
    </lineage>
</organism>
<feature type="transmembrane region" description="Helical" evidence="14">
    <location>
        <begin position="238"/>
        <end position="256"/>
    </location>
</feature>
<evidence type="ECO:0000256" key="5">
    <source>
        <dbReference type="ARBA" id="ARBA00022692"/>
    </source>
</evidence>
<keyword evidence="6" id="KW-0479">Metal-binding</keyword>
<accession>A0AAP6BCF5</accession>
<feature type="transmembrane region" description="Helical" evidence="14">
    <location>
        <begin position="331"/>
        <end position="352"/>
    </location>
</feature>
<evidence type="ECO:0000256" key="13">
    <source>
        <dbReference type="SAM" id="MobiDB-lite"/>
    </source>
</evidence>
<feature type="region of interest" description="Disordered" evidence="13">
    <location>
        <begin position="495"/>
        <end position="555"/>
    </location>
</feature>
<evidence type="ECO:0000256" key="2">
    <source>
        <dbReference type="ARBA" id="ARBA00004651"/>
    </source>
</evidence>
<feature type="signal peptide" evidence="15">
    <location>
        <begin position="1"/>
        <end position="38"/>
    </location>
</feature>
<dbReference type="Pfam" id="PF05425">
    <property type="entry name" value="CopD"/>
    <property type="match status" value="1"/>
</dbReference>
<dbReference type="GO" id="GO:0006825">
    <property type="term" value="P:copper ion transport"/>
    <property type="evidence" value="ECO:0007669"/>
    <property type="project" value="InterPro"/>
</dbReference>
<evidence type="ECO:0000256" key="15">
    <source>
        <dbReference type="SAM" id="SignalP"/>
    </source>
</evidence>
<dbReference type="FunFam" id="2.60.40.1220:FF:000001">
    <property type="entry name" value="CopC domain-containing protein YobA"/>
    <property type="match status" value="1"/>
</dbReference>
<keyword evidence="5 14" id="KW-0812">Transmembrane</keyword>
<keyword evidence="20" id="KW-1185">Reference proteome</keyword>
<evidence type="ECO:0000313" key="20">
    <source>
        <dbReference type="Proteomes" id="UP001272987"/>
    </source>
</evidence>
<gene>
    <name evidence="18" type="ORF">PV399_21100</name>
    <name evidence="19" type="ORF">PV666_17320</name>
</gene>
<evidence type="ECO:0000256" key="12">
    <source>
        <dbReference type="ARBA" id="ARBA00070395"/>
    </source>
</evidence>
<evidence type="ECO:0000256" key="6">
    <source>
        <dbReference type="ARBA" id="ARBA00022723"/>
    </source>
</evidence>
<feature type="transmembrane region" description="Helical" evidence="14">
    <location>
        <begin position="295"/>
        <end position="319"/>
    </location>
</feature>
<dbReference type="EMBL" id="JARAWC010000015">
    <property type="protein sequence ID" value="MDX2962189.1"/>
    <property type="molecule type" value="Genomic_DNA"/>
</dbReference>
<dbReference type="EMBL" id="JARAWP010000010">
    <property type="protein sequence ID" value="MDX3019641.1"/>
    <property type="molecule type" value="Genomic_DNA"/>
</dbReference>
<keyword evidence="7 15" id="KW-0732">Signal</keyword>
<dbReference type="Proteomes" id="UP001272987">
    <property type="component" value="Unassembled WGS sequence"/>
</dbReference>
<feature type="chain" id="PRO_5042876902" description="Protein YobA" evidence="15">
    <location>
        <begin position="39"/>
        <end position="718"/>
    </location>
</feature>
<evidence type="ECO:0000256" key="11">
    <source>
        <dbReference type="ARBA" id="ARBA00023136"/>
    </source>
</evidence>
<dbReference type="RefSeq" id="WP_010352260.1">
    <property type="nucleotide sequence ID" value="NZ_BCMK01000134.1"/>
</dbReference>
<keyword evidence="11 14" id="KW-0472">Membrane</keyword>
<evidence type="ECO:0000256" key="9">
    <source>
        <dbReference type="ARBA" id="ARBA00022989"/>
    </source>
</evidence>
<evidence type="ECO:0000259" key="16">
    <source>
        <dbReference type="Pfam" id="PF04234"/>
    </source>
</evidence>
<proteinExistence type="inferred from homology"/>
<evidence type="ECO:0000256" key="10">
    <source>
        <dbReference type="ARBA" id="ARBA00023008"/>
    </source>
</evidence>
<evidence type="ECO:0000256" key="14">
    <source>
        <dbReference type="SAM" id="Phobius"/>
    </source>
</evidence>
<dbReference type="GO" id="GO:0042597">
    <property type="term" value="C:periplasmic space"/>
    <property type="evidence" value="ECO:0007669"/>
    <property type="project" value="UniProtKB-SubCell"/>
</dbReference>
<dbReference type="Proteomes" id="UP001282288">
    <property type="component" value="Unassembled WGS sequence"/>
</dbReference>
<protein>
    <recommendedName>
        <fullName evidence="12">Protein YobA</fullName>
    </recommendedName>
</protein>
<feature type="transmembrane region" description="Helical" evidence="14">
    <location>
        <begin position="563"/>
        <end position="584"/>
    </location>
</feature>
<feature type="transmembrane region" description="Helical" evidence="14">
    <location>
        <begin position="193"/>
        <end position="210"/>
    </location>
</feature>
<evidence type="ECO:0000256" key="8">
    <source>
        <dbReference type="ARBA" id="ARBA00022764"/>
    </source>
</evidence>
<feature type="compositionally biased region" description="Low complexity" evidence="13">
    <location>
        <begin position="504"/>
        <end position="521"/>
    </location>
</feature>
<keyword evidence="10" id="KW-0186">Copper</keyword>
<dbReference type="InterPro" id="IPR007348">
    <property type="entry name" value="CopC_dom"/>
</dbReference>
<feature type="transmembrane region" description="Helical" evidence="14">
    <location>
        <begin position="263"/>
        <end position="283"/>
    </location>
</feature>
<evidence type="ECO:0000256" key="7">
    <source>
        <dbReference type="ARBA" id="ARBA00022729"/>
    </source>
</evidence>
<evidence type="ECO:0000256" key="3">
    <source>
        <dbReference type="ARBA" id="ARBA00010509"/>
    </source>
</evidence>
<keyword evidence="4" id="KW-1003">Cell membrane</keyword>
<feature type="domain" description="Copper resistance protein D" evidence="17">
    <location>
        <begin position="331"/>
        <end position="409"/>
    </location>
</feature>
<dbReference type="PANTHER" id="PTHR34820">
    <property type="entry name" value="INNER MEMBRANE PROTEIN YEBZ"/>
    <property type="match status" value="1"/>
</dbReference>
<evidence type="ECO:0000313" key="19">
    <source>
        <dbReference type="EMBL" id="MDX3019641.1"/>
    </source>
</evidence>
<evidence type="ECO:0000313" key="18">
    <source>
        <dbReference type="EMBL" id="MDX2962189.1"/>
    </source>
</evidence>
<name>A0AAP6BCF5_9ACTN</name>
<keyword evidence="8" id="KW-0574">Periplasm</keyword>
<dbReference type="InterPro" id="IPR014755">
    <property type="entry name" value="Cu-Rt/internalin_Ig-like"/>
</dbReference>
<comment type="subcellular location">
    <subcellularLocation>
        <location evidence="2">Cell membrane</location>
        <topology evidence="2">Multi-pass membrane protein</topology>
    </subcellularLocation>
    <subcellularLocation>
        <location evidence="1">Periplasm</location>
    </subcellularLocation>
</comment>
<dbReference type="InterPro" id="IPR008457">
    <property type="entry name" value="Cu-R_CopD_dom"/>
</dbReference>
<feature type="transmembrane region" description="Helical" evidence="14">
    <location>
        <begin position="372"/>
        <end position="389"/>
    </location>
</feature>
<evidence type="ECO:0000256" key="1">
    <source>
        <dbReference type="ARBA" id="ARBA00004418"/>
    </source>
</evidence>
<dbReference type="PANTHER" id="PTHR34820:SF4">
    <property type="entry name" value="INNER MEMBRANE PROTEIN YEBZ"/>
    <property type="match status" value="1"/>
</dbReference>
<dbReference type="GO" id="GO:0005886">
    <property type="term" value="C:plasma membrane"/>
    <property type="evidence" value="ECO:0007669"/>
    <property type="project" value="UniProtKB-SubCell"/>
</dbReference>
<dbReference type="GeneID" id="69805021"/>
<dbReference type="SUPFAM" id="SSF81296">
    <property type="entry name" value="E set domains"/>
    <property type="match status" value="1"/>
</dbReference>
<comment type="caution">
    <text evidence="18">The sequence shown here is derived from an EMBL/GenBank/DDBJ whole genome shotgun (WGS) entry which is preliminary data.</text>
</comment>
<reference evidence="18 20" key="1">
    <citation type="journal article" date="2023" name="Microb. Genom.">
        <title>Mesoterricola silvestris gen. nov., sp. nov., Mesoterricola sediminis sp. nov., Geothrix oryzae sp. nov., Geothrix edaphica sp. nov., Geothrix rubra sp. nov., and Geothrix limicola sp. nov., six novel members of Acidobacteriota isolated from soils.</title>
        <authorList>
            <person name="Weisberg A.J."/>
            <person name="Pearce E."/>
            <person name="Kramer C.G."/>
            <person name="Chang J.H."/>
            <person name="Clarke C.R."/>
        </authorList>
    </citation>
    <scope>NUCLEOTIDE SEQUENCE</scope>
    <source>
        <strain evidence="19 20">NB05-1H</strain>
        <strain evidence="18">NRRL_B-16521</strain>
    </source>
</reference>
<evidence type="ECO:0000259" key="17">
    <source>
        <dbReference type="Pfam" id="PF05425"/>
    </source>
</evidence>
<sequence length="718" mass="73465">MNDVGEKRRAAVRRGAVLLGTMLVLLLFGGAGTASAHAALAGTDPADGSVVRTVPGEVTLRFTESVGLLDDSIRVLSPENKRVKTGKASHVPGRSDAVRVTMPDDAGTGTFTVAWRVVSADSHPVSGAFTFSIGKPSPTLAPLSAGPVENPTTNSLYTLTRYAAYVAAALLIGTAVFIAVCRPPDTRALRRPLRVGGWTLAGATVVLFFLRGPYETGAGIAEILDPSSLSRTATSRPGLALLARLLLLGVLALLMWQKWWSKRATLAAGAVTILGLALTWAAAEHASAGIQVPLAMTSTVLHLLSMAVWLGGLTSLFSVLNRSSVPVPARVIVAFSRTAATCVVVLVVTGVYQSWRGLGSLTALTESSYGRILLAKLAAVLVLLAVGAWSRGVVRRLKSAESVSETRGSALSSAVSSAVRERVVETVGAGGSGGGVGLVEADTEVAGAGTAEGVSQTGERLTSDGALEAGEASASDGALEAGEASASVGTLGAREASGSVGTLEPGEASGSAGAPGEASGSESGGASQGPRPPQSPLSLKSRLDTEELTPAEDAQRRALRRSVLLEVVVSVIVLVITTVLTGTLPGRAEAEAATSSSQEVGVLTTSVTRVPFGISSPGVKAQGTVQITLDPGRVGPNSLEAVVYAADGGFATVPELRVSFSLPSQDIGPLEAKLVNRGGYWAADALSLPIAGDWTMRVTVRVSDIDQVSVEEKVRIER</sequence>
<dbReference type="InterPro" id="IPR014756">
    <property type="entry name" value="Ig_E-set"/>
</dbReference>
<feature type="domain" description="CopC" evidence="16">
    <location>
        <begin position="37"/>
        <end position="133"/>
    </location>
</feature>
<dbReference type="InterPro" id="IPR032694">
    <property type="entry name" value="CopC/D"/>
</dbReference>